<feature type="region of interest" description="Disordered" evidence="1">
    <location>
        <begin position="205"/>
        <end position="253"/>
    </location>
</feature>
<organism evidence="2 3">
    <name type="scientific">Fusarium redolens</name>
    <dbReference type="NCBI Taxonomy" id="48865"/>
    <lineage>
        <taxon>Eukaryota</taxon>
        <taxon>Fungi</taxon>
        <taxon>Dikarya</taxon>
        <taxon>Ascomycota</taxon>
        <taxon>Pezizomycotina</taxon>
        <taxon>Sordariomycetes</taxon>
        <taxon>Hypocreomycetidae</taxon>
        <taxon>Hypocreales</taxon>
        <taxon>Nectriaceae</taxon>
        <taxon>Fusarium</taxon>
        <taxon>Fusarium redolens species complex</taxon>
    </lineage>
</organism>
<gene>
    <name evidence="2" type="ORF">BKA55DRAFT_534793</name>
</gene>
<feature type="compositionally biased region" description="Acidic residues" evidence="1">
    <location>
        <begin position="205"/>
        <end position="223"/>
    </location>
</feature>
<dbReference type="RefSeq" id="XP_046053566.1">
    <property type="nucleotide sequence ID" value="XM_046189627.1"/>
</dbReference>
<protein>
    <recommendedName>
        <fullName evidence="4">BTB domain-containing protein</fullName>
    </recommendedName>
</protein>
<evidence type="ECO:0000256" key="1">
    <source>
        <dbReference type="SAM" id="MobiDB-lite"/>
    </source>
</evidence>
<comment type="caution">
    <text evidence="2">The sequence shown here is derived from an EMBL/GenBank/DDBJ whole genome shotgun (WGS) entry which is preliminary data.</text>
</comment>
<proteinExistence type="predicted"/>
<accession>A0A9P9HX21</accession>
<name>A0A9P9HX21_FUSRE</name>
<evidence type="ECO:0008006" key="4">
    <source>
        <dbReference type="Google" id="ProtNLM"/>
    </source>
</evidence>
<dbReference type="OrthoDB" id="5062008at2759"/>
<dbReference type="EMBL" id="JAGMUX010000003">
    <property type="protein sequence ID" value="KAH7264831.1"/>
    <property type="molecule type" value="Genomic_DNA"/>
</dbReference>
<evidence type="ECO:0000313" key="3">
    <source>
        <dbReference type="Proteomes" id="UP000720189"/>
    </source>
</evidence>
<sequence length="286" mass="32337">MDVTPEDAERAIGQGATIAIYFGAGDGGDLPPGVEFVHAQAIHLTCPEFLQRVTKWGIISLPHAPQDVRNAIVRFFYTGRVPFHEVHKFTLRRDVEEAFDLGIHVYSQAVYSEITKMKDQATEYMKSLFPYMEPFLMLAYTYSVLDPLYPDLNYEWVEAQAALWSPNDGNDKLMEALEAERQADLQSFNEFLNRGENAWVKINEDGEEESGEESEQETETNEEPEGKTEAEETEAETELETEDGTYDSDGKLKVIGDDGLINLDLANYPPGVYRWTGWHNGDGGYQ</sequence>
<reference evidence="2" key="1">
    <citation type="journal article" date="2021" name="Nat. Commun.">
        <title>Genetic determinants of endophytism in the Arabidopsis root mycobiome.</title>
        <authorList>
            <person name="Mesny F."/>
            <person name="Miyauchi S."/>
            <person name="Thiergart T."/>
            <person name="Pickel B."/>
            <person name="Atanasova L."/>
            <person name="Karlsson M."/>
            <person name="Huettel B."/>
            <person name="Barry K.W."/>
            <person name="Haridas S."/>
            <person name="Chen C."/>
            <person name="Bauer D."/>
            <person name="Andreopoulos W."/>
            <person name="Pangilinan J."/>
            <person name="LaButti K."/>
            <person name="Riley R."/>
            <person name="Lipzen A."/>
            <person name="Clum A."/>
            <person name="Drula E."/>
            <person name="Henrissat B."/>
            <person name="Kohler A."/>
            <person name="Grigoriev I.V."/>
            <person name="Martin F.M."/>
            <person name="Hacquard S."/>
        </authorList>
    </citation>
    <scope>NUCLEOTIDE SEQUENCE</scope>
    <source>
        <strain evidence="2">MPI-CAGE-AT-0023</strain>
    </source>
</reference>
<evidence type="ECO:0000313" key="2">
    <source>
        <dbReference type="EMBL" id="KAH7264831.1"/>
    </source>
</evidence>
<dbReference type="Proteomes" id="UP000720189">
    <property type="component" value="Unassembled WGS sequence"/>
</dbReference>
<feature type="compositionally biased region" description="Acidic residues" evidence="1">
    <location>
        <begin position="231"/>
        <end position="246"/>
    </location>
</feature>
<dbReference type="GeneID" id="70219581"/>
<dbReference type="AlphaFoldDB" id="A0A9P9HX21"/>
<keyword evidence="3" id="KW-1185">Reference proteome</keyword>